<dbReference type="Gene3D" id="1.20.140.10">
    <property type="entry name" value="Butyryl-CoA Dehydrogenase, subunit A, domain 3"/>
    <property type="match status" value="1"/>
</dbReference>
<evidence type="ECO:0000256" key="1">
    <source>
        <dbReference type="ARBA" id="ARBA00001974"/>
    </source>
</evidence>
<dbReference type="FunFam" id="1.10.540.10:FF:000002">
    <property type="entry name" value="Acyl-CoA dehydrogenase FadE19"/>
    <property type="match status" value="1"/>
</dbReference>
<accession>A0A7C3YFC6</accession>
<keyword evidence="5 6" id="KW-0560">Oxidoreductase</keyword>
<evidence type="ECO:0000256" key="3">
    <source>
        <dbReference type="ARBA" id="ARBA00022630"/>
    </source>
</evidence>
<dbReference type="GO" id="GO:0003995">
    <property type="term" value="F:acyl-CoA dehydrogenase activity"/>
    <property type="evidence" value="ECO:0007669"/>
    <property type="project" value="InterPro"/>
</dbReference>
<dbReference type="InterPro" id="IPR037069">
    <property type="entry name" value="AcylCoA_DH/ox_N_sf"/>
</dbReference>
<dbReference type="Pfam" id="PF00441">
    <property type="entry name" value="Acyl-CoA_dh_1"/>
    <property type="match status" value="1"/>
</dbReference>
<evidence type="ECO:0000256" key="2">
    <source>
        <dbReference type="ARBA" id="ARBA00009347"/>
    </source>
</evidence>
<organism evidence="10">
    <name type="scientific">Geoglobus ahangari</name>
    <dbReference type="NCBI Taxonomy" id="113653"/>
    <lineage>
        <taxon>Archaea</taxon>
        <taxon>Methanobacteriati</taxon>
        <taxon>Methanobacteriota</taxon>
        <taxon>Archaeoglobi</taxon>
        <taxon>Archaeoglobales</taxon>
        <taxon>Archaeoglobaceae</taxon>
        <taxon>Geoglobus</taxon>
    </lineage>
</organism>
<evidence type="ECO:0000259" key="8">
    <source>
        <dbReference type="Pfam" id="PF02770"/>
    </source>
</evidence>
<dbReference type="PIRSF" id="PIRSF016578">
    <property type="entry name" value="HsaA"/>
    <property type="match status" value="1"/>
</dbReference>
<dbReference type="InterPro" id="IPR046373">
    <property type="entry name" value="Acyl-CoA_Oxase/DH_mid-dom_sf"/>
</dbReference>
<dbReference type="InterPro" id="IPR006089">
    <property type="entry name" value="Acyl-CoA_DH_CS"/>
</dbReference>
<dbReference type="SUPFAM" id="SSF56645">
    <property type="entry name" value="Acyl-CoA dehydrogenase NM domain-like"/>
    <property type="match status" value="1"/>
</dbReference>
<dbReference type="Gene3D" id="1.10.540.10">
    <property type="entry name" value="Acyl-CoA dehydrogenase/oxidase, N-terminal domain"/>
    <property type="match status" value="1"/>
</dbReference>
<dbReference type="Pfam" id="PF02771">
    <property type="entry name" value="Acyl-CoA_dh_N"/>
    <property type="match status" value="1"/>
</dbReference>
<feature type="domain" description="Acyl-CoA oxidase/dehydrogenase middle" evidence="8">
    <location>
        <begin position="121"/>
        <end position="216"/>
    </location>
</feature>
<dbReference type="GO" id="GO:0050660">
    <property type="term" value="F:flavin adenine dinucleotide binding"/>
    <property type="evidence" value="ECO:0007669"/>
    <property type="project" value="InterPro"/>
</dbReference>
<feature type="domain" description="Acyl-CoA dehydrogenase/oxidase N-terminal" evidence="9">
    <location>
        <begin position="6"/>
        <end position="116"/>
    </location>
</feature>
<comment type="cofactor">
    <cofactor evidence="1 6">
        <name>FAD</name>
        <dbReference type="ChEBI" id="CHEBI:57692"/>
    </cofactor>
</comment>
<proteinExistence type="inferred from homology"/>
<dbReference type="SUPFAM" id="SSF47203">
    <property type="entry name" value="Acyl-CoA dehydrogenase C-terminal domain-like"/>
    <property type="match status" value="1"/>
</dbReference>
<dbReference type="PANTHER" id="PTHR43884:SF12">
    <property type="entry name" value="ISOVALERYL-COA DEHYDROGENASE, MITOCHONDRIAL-RELATED"/>
    <property type="match status" value="1"/>
</dbReference>
<gene>
    <name evidence="10" type="ORF">ENX77_07600</name>
</gene>
<dbReference type="FunFam" id="1.20.140.10:FF:000001">
    <property type="entry name" value="Acyl-CoA dehydrogenase"/>
    <property type="match status" value="1"/>
</dbReference>
<dbReference type="Gene3D" id="2.40.110.10">
    <property type="entry name" value="Butyryl-CoA Dehydrogenase, subunit A, domain 2"/>
    <property type="match status" value="1"/>
</dbReference>
<dbReference type="EMBL" id="DTPI01000033">
    <property type="protein sequence ID" value="HGE66958.1"/>
    <property type="molecule type" value="Genomic_DNA"/>
</dbReference>
<reference evidence="10" key="1">
    <citation type="journal article" date="2020" name="mSystems">
        <title>Genome- and Community-Level Interaction Insights into Carbon Utilization and Element Cycling Functions of Hydrothermarchaeota in Hydrothermal Sediment.</title>
        <authorList>
            <person name="Zhou Z."/>
            <person name="Liu Y."/>
            <person name="Xu W."/>
            <person name="Pan J."/>
            <person name="Luo Z.H."/>
            <person name="Li M."/>
        </authorList>
    </citation>
    <scope>NUCLEOTIDE SEQUENCE [LARGE SCALE GENOMIC DNA]</scope>
    <source>
        <strain evidence="10">SpSt-97</strain>
    </source>
</reference>
<dbReference type="Pfam" id="PF02770">
    <property type="entry name" value="Acyl-CoA_dh_M"/>
    <property type="match status" value="1"/>
</dbReference>
<feature type="domain" description="Acyl-CoA dehydrogenase/oxidase C-terminal" evidence="7">
    <location>
        <begin position="228"/>
        <end position="376"/>
    </location>
</feature>
<dbReference type="InterPro" id="IPR009100">
    <property type="entry name" value="AcylCoA_DH/oxidase_NM_dom_sf"/>
</dbReference>
<evidence type="ECO:0000259" key="9">
    <source>
        <dbReference type="Pfam" id="PF02771"/>
    </source>
</evidence>
<dbReference type="InterPro" id="IPR009075">
    <property type="entry name" value="AcylCo_DH/oxidase_C"/>
</dbReference>
<keyword evidence="4 6" id="KW-0274">FAD</keyword>
<dbReference type="FunFam" id="2.40.110.10:FF:000009">
    <property type="entry name" value="Acyl-CoA dehydrogenase"/>
    <property type="match status" value="1"/>
</dbReference>
<evidence type="ECO:0000259" key="7">
    <source>
        <dbReference type="Pfam" id="PF00441"/>
    </source>
</evidence>
<evidence type="ECO:0000256" key="4">
    <source>
        <dbReference type="ARBA" id="ARBA00022827"/>
    </source>
</evidence>
<name>A0A7C3YFC6_9EURY</name>
<sequence length="381" mass="42652">MDFSLSEEHRMLQEAVREFAEKEIMPYGKEYDEKKEYPMKIYKKAAKLGYIGASIPEEYNGAGMDCLAEAIISMEFTRADSSIGSAIDLAVLGVPMLLRFGTEEQKEKYMARVPKGDGPSAIAITEPDCGTDVAAMRTRAVKEGDEWVINGTKQFITNGSVGLYTIVLAKTAQISPPHRGISAFIVEQDREGYEARRIEKMGLNCHDTCEVVLKNVRVPAENLVGEENRGFYQLMAFFNESRIKIAALHLGMAIGAYERALEYAKQRKTFGKPLIEHQAIAFKLAEMYKDIEATKLLVFKAAWLVDRGEPDPALSSAAKLFATETAVKVTYEAVQIFGGYGYSKEYDVERYYRDARVGTIYEGTSEAQKIIISRKLMGKIR</sequence>
<dbReference type="InterPro" id="IPR036250">
    <property type="entry name" value="AcylCo_DH-like_C"/>
</dbReference>
<dbReference type="InterPro" id="IPR006091">
    <property type="entry name" value="Acyl-CoA_Oxase/DH_mid-dom"/>
</dbReference>
<dbReference type="PROSITE" id="PS00073">
    <property type="entry name" value="ACYL_COA_DH_2"/>
    <property type="match status" value="1"/>
</dbReference>
<dbReference type="PANTHER" id="PTHR43884">
    <property type="entry name" value="ACYL-COA DEHYDROGENASE"/>
    <property type="match status" value="1"/>
</dbReference>
<comment type="caution">
    <text evidence="10">The sequence shown here is derived from an EMBL/GenBank/DDBJ whole genome shotgun (WGS) entry which is preliminary data.</text>
</comment>
<dbReference type="InterPro" id="IPR013786">
    <property type="entry name" value="AcylCoA_DH/ox_N"/>
</dbReference>
<evidence type="ECO:0000256" key="6">
    <source>
        <dbReference type="RuleBase" id="RU362125"/>
    </source>
</evidence>
<comment type="similarity">
    <text evidence="2 6">Belongs to the acyl-CoA dehydrogenase family.</text>
</comment>
<evidence type="ECO:0000313" key="10">
    <source>
        <dbReference type="EMBL" id="HGE66958.1"/>
    </source>
</evidence>
<dbReference type="AlphaFoldDB" id="A0A7C3YFC6"/>
<evidence type="ECO:0000256" key="5">
    <source>
        <dbReference type="ARBA" id="ARBA00023002"/>
    </source>
</evidence>
<protein>
    <submittedName>
        <fullName evidence="10">Acyl-CoA dehydrogenase</fullName>
    </submittedName>
</protein>
<keyword evidence="3 6" id="KW-0285">Flavoprotein</keyword>